<accession>T1KRB6</accession>
<reference evidence="1" key="2">
    <citation type="submission" date="2015-06" db="UniProtKB">
        <authorList>
            <consortium name="EnsemblMetazoa"/>
        </authorList>
    </citation>
    <scope>IDENTIFICATION</scope>
</reference>
<dbReference type="AlphaFoldDB" id="T1KRB6"/>
<dbReference type="EnsemblMetazoa" id="tetur18g02960.1">
    <property type="protein sequence ID" value="tetur18g02960.1"/>
    <property type="gene ID" value="tetur18g02960"/>
</dbReference>
<evidence type="ECO:0000313" key="1">
    <source>
        <dbReference type="EnsemblMetazoa" id="tetur18g02960.1"/>
    </source>
</evidence>
<reference evidence="2" key="1">
    <citation type="submission" date="2011-08" db="EMBL/GenBank/DDBJ databases">
        <authorList>
            <person name="Rombauts S."/>
        </authorList>
    </citation>
    <scope>NUCLEOTIDE SEQUENCE</scope>
    <source>
        <strain evidence="2">London</strain>
    </source>
</reference>
<organism evidence="1 2">
    <name type="scientific">Tetranychus urticae</name>
    <name type="common">Two-spotted spider mite</name>
    <dbReference type="NCBI Taxonomy" id="32264"/>
    <lineage>
        <taxon>Eukaryota</taxon>
        <taxon>Metazoa</taxon>
        <taxon>Ecdysozoa</taxon>
        <taxon>Arthropoda</taxon>
        <taxon>Chelicerata</taxon>
        <taxon>Arachnida</taxon>
        <taxon>Acari</taxon>
        <taxon>Acariformes</taxon>
        <taxon>Trombidiformes</taxon>
        <taxon>Prostigmata</taxon>
        <taxon>Eleutherengona</taxon>
        <taxon>Raphignathae</taxon>
        <taxon>Tetranychoidea</taxon>
        <taxon>Tetranychidae</taxon>
        <taxon>Tetranychus</taxon>
    </lineage>
</organism>
<dbReference type="Proteomes" id="UP000015104">
    <property type="component" value="Unassembled WGS sequence"/>
</dbReference>
<dbReference type="HOGENOM" id="CLU_1898880_0_0_1"/>
<evidence type="ECO:0000313" key="2">
    <source>
        <dbReference type="Proteomes" id="UP000015104"/>
    </source>
</evidence>
<sequence length="134" mass="15506">MIIILVQRVFSVLTKTGIFRIIPVEYSDQSILFFYGHYFMNITNWSEDGRPVPGEYPIYLIAEKLLNCSGPDFDWQGTPYSNFQNMVAIYRNVSLPKRYVIPPDKNLARLFTFLEIVIVSVKKKAFTSGKGERI</sequence>
<dbReference type="EMBL" id="CAEY01000388">
    <property type="status" value="NOT_ANNOTATED_CDS"/>
    <property type="molecule type" value="Genomic_DNA"/>
</dbReference>
<keyword evidence="2" id="KW-1185">Reference proteome</keyword>
<proteinExistence type="predicted"/>
<name>T1KRB6_TETUR</name>
<protein>
    <submittedName>
        <fullName evidence="1">Uncharacterized protein</fullName>
    </submittedName>
</protein>